<feature type="domain" description="M23ase beta-sheet core" evidence="1">
    <location>
        <begin position="162"/>
        <end position="263"/>
    </location>
</feature>
<organism evidence="2">
    <name type="scientific">Amorphochlora amoebiformis</name>
    <dbReference type="NCBI Taxonomy" id="1561963"/>
    <lineage>
        <taxon>Eukaryota</taxon>
        <taxon>Sar</taxon>
        <taxon>Rhizaria</taxon>
        <taxon>Cercozoa</taxon>
        <taxon>Chlorarachniophyceae</taxon>
        <taxon>Amorphochlora</taxon>
    </lineage>
</organism>
<name>A0A7S0DT78_9EUKA</name>
<sequence>MEKFHRKEFGLDPSTPVPDLSIDPEDGILTIINPSNTSRAYYITVENDTPLYDRNDRLLSTGRHRLPNSTYINCTTLILTVPPNHTLDVCRIHLPPGGPQAIPIHSDISDLNLIKDSKRTKNEGKQRKAAGVSEVGFPLGGKGPFFCSQGVGGRFTHFYPATHHAIDFECPVGTPVFAIASGTVREIEDTRKAGGIHVSALYAWNSISVELEDGSLVDYVHIRTGSAKVKKGDKVTKGQHICDSGDVGFCPKPHLHLQITLSAQNNSPTTPFHFPNRLLPTAGGWYLPDGRKDHLAPKPEDWETRLEAHRVLSNATLPYSVRETICEMAGLSATASTK</sequence>
<proteinExistence type="predicted"/>
<evidence type="ECO:0000259" key="1">
    <source>
        <dbReference type="Pfam" id="PF01551"/>
    </source>
</evidence>
<dbReference type="EMBL" id="HBEM01032393">
    <property type="protein sequence ID" value="CAD8463172.1"/>
    <property type="molecule type" value="Transcribed_RNA"/>
</dbReference>
<dbReference type="SUPFAM" id="SSF51261">
    <property type="entry name" value="Duplicated hybrid motif"/>
    <property type="match status" value="1"/>
</dbReference>
<dbReference type="InterPro" id="IPR011055">
    <property type="entry name" value="Dup_hybrid_motif"/>
</dbReference>
<dbReference type="Gene3D" id="2.70.70.10">
    <property type="entry name" value="Glucose Permease (Domain IIA)"/>
    <property type="match status" value="1"/>
</dbReference>
<dbReference type="Pfam" id="PF01551">
    <property type="entry name" value="Peptidase_M23"/>
    <property type="match status" value="1"/>
</dbReference>
<protein>
    <recommendedName>
        <fullName evidence="1">M23ase beta-sheet core domain-containing protein</fullName>
    </recommendedName>
</protein>
<dbReference type="PANTHER" id="PTHR21666:SF270">
    <property type="entry name" value="MUREIN HYDROLASE ACTIVATOR ENVC"/>
    <property type="match status" value="1"/>
</dbReference>
<dbReference type="GO" id="GO:0004222">
    <property type="term" value="F:metalloendopeptidase activity"/>
    <property type="evidence" value="ECO:0007669"/>
    <property type="project" value="TreeGrafter"/>
</dbReference>
<accession>A0A7S0DT78</accession>
<evidence type="ECO:0000313" key="2">
    <source>
        <dbReference type="EMBL" id="CAD8463172.1"/>
    </source>
</evidence>
<gene>
    <name evidence="2" type="ORF">LAMO00422_LOCUS22133</name>
</gene>
<dbReference type="InterPro" id="IPR016047">
    <property type="entry name" value="M23ase_b-sheet_dom"/>
</dbReference>
<reference evidence="2" key="1">
    <citation type="submission" date="2021-01" db="EMBL/GenBank/DDBJ databases">
        <authorList>
            <person name="Corre E."/>
            <person name="Pelletier E."/>
            <person name="Niang G."/>
            <person name="Scheremetjew M."/>
            <person name="Finn R."/>
            <person name="Kale V."/>
            <person name="Holt S."/>
            <person name="Cochrane G."/>
            <person name="Meng A."/>
            <person name="Brown T."/>
            <person name="Cohen L."/>
        </authorList>
    </citation>
    <scope>NUCLEOTIDE SEQUENCE</scope>
    <source>
        <strain evidence="2">CCMP2058</strain>
    </source>
</reference>
<dbReference type="InterPro" id="IPR050570">
    <property type="entry name" value="Cell_wall_metabolism_enzyme"/>
</dbReference>
<dbReference type="CDD" id="cd12797">
    <property type="entry name" value="M23_peptidase"/>
    <property type="match status" value="1"/>
</dbReference>
<dbReference type="AlphaFoldDB" id="A0A7S0DT78"/>
<dbReference type="PANTHER" id="PTHR21666">
    <property type="entry name" value="PEPTIDASE-RELATED"/>
    <property type="match status" value="1"/>
</dbReference>